<comment type="caution">
    <text evidence="2">The sequence shown here is derived from an EMBL/GenBank/DDBJ whole genome shotgun (WGS) entry which is preliminary data.</text>
</comment>
<reference evidence="3" key="1">
    <citation type="journal article" date="2019" name="Int. J. Syst. Evol. Microbiol.">
        <title>The Global Catalogue of Microorganisms (GCM) 10K type strain sequencing project: providing services to taxonomists for standard genome sequencing and annotation.</title>
        <authorList>
            <consortium name="The Broad Institute Genomics Platform"/>
            <consortium name="The Broad Institute Genome Sequencing Center for Infectious Disease"/>
            <person name="Wu L."/>
            <person name="Ma J."/>
        </authorList>
    </citation>
    <scope>NUCLEOTIDE SEQUENCE [LARGE SCALE GENOMIC DNA]</scope>
    <source>
        <strain evidence="3">JCM 18304</strain>
    </source>
</reference>
<name>A0ABP9SNK0_9ACTN</name>
<keyword evidence="3" id="KW-1185">Reference proteome</keyword>
<keyword evidence="1" id="KW-0472">Membrane</keyword>
<evidence type="ECO:0008006" key="4">
    <source>
        <dbReference type="Google" id="ProtNLM"/>
    </source>
</evidence>
<protein>
    <recommendedName>
        <fullName evidence="4">Toxin-antitoxin system, toxin component</fullName>
    </recommendedName>
</protein>
<accession>A0ABP9SNK0</accession>
<keyword evidence="1" id="KW-0812">Transmembrane</keyword>
<feature type="transmembrane region" description="Helical" evidence="1">
    <location>
        <begin position="216"/>
        <end position="236"/>
    </location>
</feature>
<gene>
    <name evidence="2" type="ORF">GCM10023322_73650</name>
</gene>
<feature type="transmembrane region" description="Helical" evidence="1">
    <location>
        <begin position="163"/>
        <end position="181"/>
    </location>
</feature>
<evidence type="ECO:0000313" key="2">
    <source>
        <dbReference type="EMBL" id="GAA5199005.1"/>
    </source>
</evidence>
<organism evidence="2 3">
    <name type="scientific">Rugosimonospora acidiphila</name>
    <dbReference type="NCBI Taxonomy" id="556531"/>
    <lineage>
        <taxon>Bacteria</taxon>
        <taxon>Bacillati</taxon>
        <taxon>Actinomycetota</taxon>
        <taxon>Actinomycetes</taxon>
        <taxon>Micromonosporales</taxon>
        <taxon>Micromonosporaceae</taxon>
        <taxon>Rugosimonospora</taxon>
    </lineage>
</organism>
<sequence length="238" mass="24764">MSAYPPTGYPQTAYPPAAQVPAQQPVAYPPTGYPQTQQAPGGYPPPAYPTAAYAPAANAPVAYAPAQAAAAAPVAGYPAMGYQAAGYPATGYPAAVQMPGQATSEGTLQCRLCGCVPAAQVTFREHHGLILFMQFVHLKGPFCRDCGLATFRRMTAMTLIRGWYGYASVLITPITVLINLARRGKVANLPQPTRPPTGVSRQPLDPGPVLLARPTALIGLALPAFVIVLIIALIALGG</sequence>
<evidence type="ECO:0000313" key="3">
    <source>
        <dbReference type="Proteomes" id="UP001501570"/>
    </source>
</evidence>
<keyword evidence="1" id="KW-1133">Transmembrane helix</keyword>
<evidence type="ECO:0000256" key="1">
    <source>
        <dbReference type="SAM" id="Phobius"/>
    </source>
</evidence>
<dbReference type="EMBL" id="BAABJQ010000035">
    <property type="protein sequence ID" value="GAA5199005.1"/>
    <property type="molecule type" value="Genomic_DNA"/>
</dbReference>
<dbReference type="Proteomes" id="UP001501570">
    <property type="component" value="Unassembled WGS sequence"/>
</dbReference>
<proteinExistence type="predicted"/>